<evidence type="ECO:0000256" key="4">
    <source>
        <dbReference type="ARBA" id="ARBA00022490"/>
    </source>
</evidence>
<comment type="similarity">
    <text evidence="2">Belongs to the TsaE family.</text>
</comment>
<dbReference type="PANTHER" id="PTHR33540">
    <property type="entry name" value="TRNA THREONYLCARBAMOYLADENOSINE BIOSYNTHESIS PROTEIN TSAE"/>
    <property type="match status" value="1"/>
</dbReference>
<evidence type="ECO:0000313" key="12">
    <source>
        <dbReference type="Proteomes" id="UP000184040"/>
    </source>
</evidence>
<evidence type="ECO:0000256" key="7">
    <source>
        <dbReference type="ARBA" id="ARBA00022741"/>
    </source>
</evidence>
<dbReference type="Gene3D" id="3.40.50.300">
    <property type="entry name" value="P-loop containing nucleotide triphosphate hydrolases"/>
    <property type="match status" value="1"/>
</dbReference>
<evidence type="ECO:0000256" key="8">
    <source>
        <dbReference type="ARBA" id="ARBA00022840"/>
    </source>
</evidence>
<reference evidence="11 12" key="1">
    <citation type="submission" date="2016-11" db="EMBL/GenBank/DDBJ databases">
        <authorList>
            <person name="Jaros S."/>
            <person name="Januszkiewicz K."/>
            <person name="Wedrychowicz H."/>
        </authorList>
    </citation>
    <scope>NUCLEOTIDE SEQUENCE [LARGE SCALE GENOMIC DNA]</scope>
    <source>
        <strain evidence="11 12">DSM 26892</strain>
    </source>
</reference>
<dbReference type="SUPFAM" id="SSF52540">
    <property type="entry name" value="P-loop containing nucleoside triphosphate hydrolases"/>
    <property type="match status" value="1"/>
</dbReference>
<dbReference type="PANTHER" id="PTHR33540:SF2">
    <property type="entry name" value="TRNA THREONYLCARBAMOYLADENOSINE BIOSYNTHESIS PROTEIN TSAE"/>
    <property type="match status" value="1"/>
</dbReference>
<dbReference type="GO" id="GO:0005737">
    <property type="term" value="C:cytoplasm"/>
    <property type="evidence" value="ECO:0007669"/>
    <property type="project" value="UniProtKB-SubCell"/>
</dbReference>
<dbReference type="EMBL" id="FQZA01000002">
    <property type="protein sequence ID" value="SHI67276.1"/>
    <property type="molecule type" value="Genomic_DNA"/>
</dbReference>
<name>A0A1M6D205_9RHOB</name>
<dbReference type="STRING" id="313368.SAMN04488012_102234"/>
<dbReference type="AlphaFoldDB" id="A0A1M6D205"/>
<evidence type="ECO:0000256" key="3">
    <source>
        <dbReference type="ARBA" id="ARBA00019010"/>
    </source>
</evidence>
<evidence type="ECO:0000256" key="1">
    <source>
        <dbReference type="ARBA" id="ARBA00004496"/>
    </source>
</evidence>
<dbReference type="GO" id="GO:0005524">
    <property type="term" value="F:ATP binding"/>
    <property type="evidence" value="ECO:0007669"/>
    <property type="project" value="UniProtKB-KW"/>
</dbReference>
<gene>
    <name evidence="11" type="ORF">SAMN04488012_102234</name>
</gene>
<dbReference type="InterPro" id="IPR003442">
    <property type="entry name" value="T6A_TsaE"/>
</dbReference>
<keyword evidence="4" id="KW-0963">Cytoplasm</keyword>
<keyword evidence="5" id="KW-0819">tRNA processing</keyword>
<dbReference type="GO" id="GO:0002949">
    <property type="term" value="P:tRNA threonylcarbamoyladenosine modification"/>
    <property type="evidence" value="ECO:0007669"/>
    <property type="project" value="InterPro"/>
</dbReference>
<dbReference type="GO" id="GO:0046872">
    <property type="term" value="F:metal ion binding"/>
    <property type="evidence" value="ECO:0007669"/>
    <property type="project" value="UniProtKB-KW"/>
</dbReference>
<keyword evidence="9" id="KW-0460">Magnesium</keyword>
<protein>
    <recommendedName>
        <fullName evidence="3">tRNA threonylcarbamoyladenosine biosynthesis protein TsaE</fullName>
    </recommendedName>
    <alternativeName>
        <fullName evidence="10">t(6)A37 threonylcarbamoyladenosine biosynthesis protein TsaE</fullName>
    </alternativeName>
</protein>
<keyword evidence="12" id="KW-1185">Reference proteome</keyword>
<keyword evidence="7" id="KW-0547">Nucleotide-binding</keyword>
<keyword evidence="6" id="KW-0479">Metal-binding</keyword>
<organism evidence="11 12">
    <name type="scientific">Palleronia salina</name>
    <dbReference type="NCBI Taxonomy" id="313368"/>
    <lineage>
        <taxon>Bacteria</taxon>
        <taxon>Pseudomonadati</taxon>
        <taxon>Pseudomonadota</taxon>
        <taxon>Alphaproteobacteria</taxon>
        <taxon>Rhodobacterales</taxon>
        <taxon>Roseobacteraceae</taxon>
        <taxon>Palleronia</taxon>
    </lineage>
</organism>
<comment type="subcellular location">
    <subcellularLocation>
        <location evidence="1">Cytoplasm</location>
    </subcellularLocation>
</comment>
<dbReference type="InterPro" id="IPR027417">
    <property type="entry name" value="P-loop_NTPase"/>
</dbReference>
<evidence type="ECO:0000313" key="11">
    <source>
        <dbReference type="EMBL" id="SHI67276.1"/>
    </source>
</evidence>
<evidence type="ECO:0000256" key="10">
    <source>
        <dbReference type="ARBA" id="ARBA00032441"/>
    </source>
</evidence>
<dbReference type="NCBIfam" id="TIGR00150">
    <property type="entry name" value="T6A_YjeE"/>
    <property type="match status" value="1"/>
</dbReference>
<keyword evidence="8" id="KW-0067">ATP-binding</keyword>
<proteinExistence type="inferred from homology"/>
<evidence type="ECO:0000256" key="5">
    <source>
        <dbReference type="ARBA" id="ARBA00022694"/>
    </source>
</evidence>
<sequence>MTTDPQLTLDLPDADATTRLGHALATLVGPGDCICLEGPLGAGKSHLARSVIQTLQAPHRTPEDVPSPTYTLVQAYAAGPLDILHADLYRLGDASELVELGLDDGFETALTLIEWPDRLEDRVPRGALWLAFAMQDTGRSVTLSGWDTARLGAIEAAFSD</sequence>
<accession>A0A1M6D205</accession>
<evidence type="ECO:0000256" key="6">
    <source>
        <dbReference type="ARBA" id="ARBA00022723"/>
    </source>
</evidence>
<evidence type="ECO:0000256" key="9">
    <source>
        <dbReference type="ARBA" id="ARBA00022842"/>
    </source>
</evidence>
<dbReference type="Pfam" id="PF02367">
    <property type="entry name" value="TsaE"/>
    <property type="match status" value="1"/>
</dbReference>
<dbReference type="RefSeq" id="WP_073126988.1">
    <property type="nucleotide sequence ID" value="NZ_FQZA01000002.1"/>
</dbReference>
<evidence type="ECO:0000256" key="2">
    <source>
        <dbReference type="ARBA" id="ARBA00007599"/>
    </source>
</evidence>
<dbReference type="Proteomes" id="UP000184040">
    <property type="component" value="Unassembled WGS sequence"/>
</dbReference>